<organism evidence="1 2">
    <name type="scientific">Serratia grimesii</name>
    <dbReference type="NCBI Taxonomy" id="82995"/>
    <lineage>
        <taxon>Bacteria</taxon>
        <taxon>Pseudomonadati</taxon>
        <taxon>Pseudomonadota</taxon>
        <taxon>Gammaproteobacteria</taxon>
        <taxon>Enterobacterales</taxon>
        <taxon>Yersiniaceae</taxon>
        <taxon>Serratia</taxon>
    </lineage>
</organism>
<comment type="caution">
    <text evidence="1">The sequence shown here is derived from an EMBL/GenBank/DDBJ whole genome shotgun (WGS) entry which is preliminary data.</text>
</comment>
<gene>
    <name evidence="1" type="ORF">DHV72_00515</name>
</gene>
<dbReference type="EMBL" id="DPSM01000001">
    <property type="protein sequence ID" value="HCJ98500.1"/>
    <property type="molecule type" value="Genomic_DNA"/>
</dbReference>
<reference evidence="1 2" key="1">
    <citation type="journal article" date="2018" name="Nat. Biotechnol.">
        <title>A standardized bacterial taxonomy based on genome phylogeny substantially revises the tree of life.</title>
        <authorList>
            <person name="Parks D.H."/>
            <person name="Chuvochina M."/>
            <person name="Waite D.W."/>
            <person name="Rinke C."/>
            <person name="Skarshewski A."/>
            <person name="Chaumeil P.A."/>
            <person name="Hugenholtz P."/>
        </authorList>
    </citation>
    <scope>NUCLEOTIDE SEQUENCE [LARGE SCALE GENOMIC DNA]</scope>
    <source>
        <strain evidence="1">UBA11264</strain>
    </source>
</reference>
<sequence>MPRSAPHSQGSASPSSDWIDIIIPEENLIRITEFARAHLWLRRQAGNAGAIAARNTASVVIPTAVREFLRRYAFNRIAEGSASLALGSVAGYFPCVLEAAGLYRDVNNHTYTRWTVAGRVACIILPGAGVTTLIAIGAMGSSAAAALAAANFVYTPLRDVIQHYILREDNLEADERCQRLSAAIGAVAYMPNQFAVNEAMQYGTDILEPYTGALGANIVARSVVNFLGECTDDAVSIGSASYLMGREVETHVRFSPPSMRTWSAITDRILNTHAGRSALFSTVLDAGYTTDFATAPRTPNSHVSLTIESAAVGAAAGLAYLPYALTLGQDPRREYDVEAAERRGNTTVGQVSLTSFNVIRERR</sequence>
<dbReference type="AlphaFoldDB" id="A0A9C7V4M0"/>
<name>A0A9C7V4M0_9GAMM</name>
<accession>A0A9C7V4M0</accession>
<proteinExistence type="predicted"/>
<evidence type="ECO:0000313" key="2">
    <source>
        <dbReference type="Proteomes" id="UP000262210"/>
    </source>
</evidence>
<dbReference type="RefSeq" id="WP_278430129.1">
    <property type="nucleotide sequence ID" value="NZ_DPSM01000001.1"/>
</dbReference>
<protein>
    <submittedName>
        <fullName evidence="1">Uncharacterized protein</fullName>
    </submittedName>
</protein>
<dbReference type="Proteomes" id="UP000262210">
    <property type="component" value="Unassembled WGS sequence"/>
</dbReference>
<evidence type="ECO:0000313" key="1">
    <source>
        <dbReference type="EMBL" id="HCJ98500.1"/>
    </source>
</evidence>